<accession>A0A4Y9Y624</accession>
<feature type="compositionally biased region" description="Acidic residues" evidence="1">
    <location>
        <begin position="206"/>
        <end position="219"/>
    </location>
</feature>
<proteinExistence type="predicted"/>
<feature type="compositionally biased region" description="Polar residues" evidence="1">
    <location>
        <begin position="24"/>
        <end position="40"/>
    </location>
</feature>
<dbReference type="Proteomes" id="UP000298390">
    <property type="component" value="Unassembled WGS sequence"/>
</dbReference>
<dbReference type="AlphaFoldDB" id="A0A4Y9Y624"/>
<feature type="region of interest" description="Disordered" evidence="1">
    <location>
        <begin position="1"/>
        <end position="59"/>
    </location>
</feature>
<reference evidence="2 3" key="1">
    <citation type="submission" date="2019-01" db="EMBL/GenBank/DDBJ databases">
        <title>Genome sequencing of the rare red list fungi Fomitopsis rosea.</title>
        <authorList>
            <person name="Buettner E."/>
            <person name="Kellner H."/>
        </authorList>
    </citation>
    <scope>NUCLEOTIDE SEQUENCE [LARGE SCALE GENOMIC DNA]</scope>
    <source>
        <strain evidence="2 3">DSM 105464</strain>
    </source>
</reference>
<feature type="compositionally biased region" description="Basic and acidic residues" evidence="1">
    <location>
        <begin position="232"/>
        <end position="241"/>
    </location>
</feature>
<comment type="caution">
    <text evidence="2">The sequence shown here is derived from an EMBL/GenBank/DDBJ whole genome shotgun (WGS) entry which is preliminary data.</text>
</comment>
<dbReference type="EMBL" id="SEKV01000433">
    <property type="protein sequence ID" value="TFY57368.1"/>
    <property type="molecule type" value="Genomic_DNA"/>
</dbReference>
<gene>
    <name evidence="2" type="ORF">EVJ58_g7060</name>
</gene>
<feature type="region of interest" description="Disordered" evidence="1">
    <location>
        <begin position="145"/>
        <end position="279"/>
    </location>
</feature>
<name>A0A4Y9Y624_9APHY</name>
<protein>
    <submittedName>
        <fullName evidence="2">Uncharacterized protein</fullName>
    </submittedName>
</protein>
<evidence type="ECO:0000256" key="1">
    <source>
        <dbReference type="SAM" id="MobiDB-lite"/>
    </source>
</evidence>
<feature type="compositionally biased region" description="Low complexity" evidence="1">
    <location>
        <begin position="145"/>
        <end position="161"/>
    </location>
</feature>
<evidence type="ECO:0000313" key="2">
    <source>
        <dbReference type="EMBL" id="TFY57368.1"/>
    </source>
</evidence>
<sequence length="279" mass="29859">MPRGLSVHVFKNPTQQAPLPPSYYTASKGQSGQDWSVNDSSRPKFERKASSTPNDPLRIAQPVYVDPKNAKSSRGRAVYPYSSIDTYIYDRSFSTAPDALAASPSSSSSESDIFSESAVSASVDISSTRASSSTETLETTALAIEYPSSASRPSYPRAGASNWSDGTRILPPGLPPVSRSASMSIRANGTLPKPGLVWLPPVDAVSDTEDDTFVDDGDDAGMSQGRPVAFATRDDGARDPRYTGSRSALVPMRRPSDERTTTQQLPLQRGGSEGTRSDR</sequence>
<organism evidence="2 3">
    <name type="scientific">Rhodofomes roseus</name>
    <dbReference type="NCBI Taxonomy" id="34475"/>
    <lineage>
        <taxon>Eukaryota</taxon>
        <taxon>Fungi</taxon>
        <taxon>Dikarya</taxon>
        <taxon>Basidiomycota</taxon>
        <taxon>Agaricomycotina</taxon>
        <taxon>Agaricomycetes</taxon>
        <taxon>Polyporales</taxon>
        <taxon>Rhodofomes</taxon>
    </lineage>
</organism>
<dbReference type="STRING" id="34475.A0A4Y9Y624"/>
<evidence type="ECO:0000313" key="3">
    <source>
        <dbReference type="Proteomes" id="UP000298390"/>
    </source>
</evidence>